<keyword evidence="4 7" id="KW-0732">Signal</keyword>
<keyword evidence="3" id="KW-0285">Flavoprotein</keyword>
<evidence type="ECO:0000313" key="10">
    <source>
        <dbReference type="Proteomes" id="UP001418222"/>
    </source>
</evidence>
<dbReference type="Gene3D" id="3.40.462.20">
    <property type="match status" value="1"/>
</dbReference>
<accession>A0AAP0B6D9</accession>
<evidence type="ECO:0000313" key="9">
    <source>
        <dbReference type="EMBL" id="KAK8930615.1"/>
    </source>
</evidence>
<dbReference type="Proteomes" id="UP001418222">
    <property type="component" value="Unassembled WGS sequence"/>
</dbReference>
<keyword evidence="10" id="KW-1185">Reference proteome</keyword>
<dbReference type="Pfam" id="PF08031">
    <property type="entry name" value="BBE"/>
    <property type="match status" value="1"/>
</dbReference>
<dbReference type="Gene3D" id="3.30.465.10">
    <property type="match status" value="1"/>
</dbReference>
<dbReference type="PANTHER" id="PTHR32448">
    <property type="entry name" value="OS08G0158400 PROTEIN"/>
    <property type="match status" value="1"/>
</dbReference>
<evidence type="ECO:0000259" key="8">
    <source>
        <dbReference type="PROSITE" id="PS51387"/>
    </source>
</evidence>
<name>A0AAP0B6D9_9ASPA</name>
<dbReference type="GO" id="GO:0071949">
    <property type="term" value="F:FAD binding"/>
    <property type="evidence" value="ECO:0007669"/>
    <property type="project" value="InterPro"/>
</dbReference>
<feature type="signal peptide" evidence="7">
    <location>
        <begin position="1"/>
        <end position="30"/>
    </location>
</feature>
<organism evidence="9 10">
    <name type="scientific">Platanthera zijinensis</name>
    <dbReference type="NCBI Taxonomy" id="2320716"/>
    <lineage>
        <taxon>Eukaryota</taxon>
        <taxon>Viridiplantae</taxon>
        <taxon>Streptophyta</taxon>
        <taxon>Embryophyta</taxon>
        <taxon>Tracheophyta</taxon>
        <taxon>Spermatophyta</taxon>
        <taxon>Magnoliopsida</taxon>
        <taxon>Liliopsida</taxon>
        <taxon>Asparagales</taxon>
        <taxon>Orchidaceae</taxon>
        <taxon>Orchidoideae</taxon>
        <taxon>Orchideae</taxon>
        <taxon>Orchidinae</taxon>
        <taxon>Platanthera</taxon>
    </lineage>
</organism>
<dbReference type="InterPro" id="IPR016167">
    <property type="entry name" value="FAD-bd_PCMH_sub1"/>
</dbReference>
<comment type="similarity">
    <text evidence="2">Belongs to the oxygen-dependent FAD-linked oxidoreductase family.</text>
</comment>
<sequence>MDLDPISSLSSAFLLLPLLSFLFLPQHCISLAAIINPAPSISTHESILPCLFNHSVPPNLLFFPNSNNFTAAFLSPQQNQRVTSNRDDLKPFLIVTPTHESHAQAVVLCSRQLNLQLRTRSGGHDYEGLSYSSTLGPFLILDLLHLRSISFDLRRGRNTAWVQSGATLGELYFAIASKSRALAFPAGFCPTVGVGGHICGGGIGTLMRAHGVAADNVVDMLVIDAAGRLLQRESMGEDLFWALRGGGGASFGVIIAYKIKLVQIPPSVTVFVKSIDLSRGATRAVAQWQQVAYRADNRLYINAVINGGPLSLLLDRSPAAISFSFKIKSDIVTEPIAGENWEKIWKHMIDGDVQPTMLIEPLGGKVGEIAETETPFPHRNGSKFVIQHIVAWLEQGEKAAEKNVDGLRKFYRFMAPFVSKNPRGAYLNFRDLDLGRNRGGRMVSYDRAKVWGRKYYKSNFQRLAFTKSKWDPENFFRNEQSIPPLF</sequence>
<keyword evidence="5" id="KW-0274">FAD</keyword>
<evidence type="ECO:0000256" key="1">
    <source>
        <dbReference type="ARBA" id="ARBA00001974"/>
    </source>
</evidence>
<evidence type="ECO:0000256" key="3">
    <source>
        <dbReference type="ARBA" id="ARBA00022630"/>
    </source>
</evidence>
<dbReference type="GO" id="GO:0016491">
    <property type="term" value="F:oxidoreductase activity"/>
    <property type="evidence" value="ECO:0007669"/>
    <property type="project" value="InterPro"/>
</dbReference>
<evidence type="ECO:0000256" key="4">
    <source>
        <dbReference type="ARBA" id="ARBA00022729"/>
    </source>
</evidence>
<dbReference type="Gene3D" id="3.30.43.10">
    <property type="entry name" value="Uridine Diphospho-n-acetylenolpyruvylglucosamine Reductase, domain 2"/>
    <property type="match status" value="1"/>
</dbReference>
<evidence type="ECO:0000256" key="7">
    <source>
        <dbReference type="SAM" id="SignalP"/>
    </source>
</evidence>
<feature type="chain" id="PRO_5042942354" description="FAD-binding PCMH-type domain-containing protein" evidence="7">
    <location>
        <begin position="31"/>
        <end position="486"/>
    </location>
</feature>
<evidence type="ECO:0000256" key="6">
    <source>
        <dbReference type="ARBA" id="ARBA00023180"/>
    </source>
</evidence>
<dbReference type="AlphaFoldDB" id="A0AAP0B6D9"/>
<feature type="domain" description="FAD-binding PCMH-type" evidence="8">
    <location>
        <begin position="87"/>
        <end position="264"/>
    </location>
</feature>
<evidence type="ECO:0000256" key="5">
    <source>
        <dbReference type="ARBA" id="ARBA00022827"/>
    </source>
</evidence>
<comment type="caution">
    <text evidence="9">The sequence shown here is derived from an EMBL/GenBank/DDBJ whole genome shotgun (WGS) entry which is preliminary data.</text>
</comment>
<dbReference type="SUPFAM" id="SSF56176">
    <property type="entry name" value="FAD-binding/transporter-associated domain-like"/>
    <property type="match status" value="1"/>
</dbReference>
<proteinExistence type="inferred from homology"/>
<dbReference type="Pfam" id="PF01565">
    <property type="entry name" value="FAD_binding_4"/>
    <property type="match status" value="1"/>
</dbReference>
<evidence type="ECO:0000256" key="2">
    <source>
        <dbReference type="ARBA" id="ARBA00005466"/>
    </source>
</evidence>
<dbReference type="InterPro" id="IPR006094">
    <property type="entry name" value="Oxid_FAD_bind_N"/>
</dbReference>
<dbReference type="PROSITE" id="PS51387">
    <property type="entry name" value="FAD_PCMH"/>
    <property type="match status" value="1"/>
</dbReference>
<dbReference type="InterPro" id="IPR036318">
    <property type="entry name" value="FAD-bd_PCMH-like_sf"/>
</dbReference>
<reference evidence="9 10" key="1">
    <citation type="journal article" date="2022" name="Nat. Plants">
        <title>Genomes of leafy and leafless Platanthera orchids illuminate the evolution of mycoheterotrophy.</title>
        <authorList>
            <person name="Li M.H."/>
            <person name="Liu K.W."/>
            <person name="Li Z."/>
            <person name="Lu H.C."/>
            <person name="Ye Q.L."/>
            <person name="Zhang D."/>
            <person name="Wang J.Y."/>
            <person name="Li Y.F."/>
            <person name="Zhong Z.M."/>
            <person name="Liu X."/>
            <person name="Yu X."/>
            <person name="Liu D.K."/>
            <person name="Tu X.D."/>
            <person name="Liu B."/>
            <person name="Hao Y."/>
            <person name="Liao X.Y."/>
            <person name="Jiang Y.T."/>
            <person name="Sun W.H."/>
            <person name="Chen J."/>
            <person name="Chen Y.Q."/>
            <person name="Ai Y."/>
            <person name="Zhai J.W."/>
            <person name="Wu S.S."/>
            <person name="Zhou Z."/>
            <person name="Hsiao Y.Y."/>
            <person name="Wu W.L."/>
            <person name="Chen Y.Y."/>
            <person name="Lin Y.F."/>
            <person name="Hsu J.L."/>
            <person name="Li C.Y."/>
            <person name="Wang Z.W."/>
            <person name="Zhao X."/>
            <person name="Zhong W.Y."/>
            <person name="Ma X.K."/>
            <person name="Ma L."/>
            <person name="Huang J."/>
            <person name="Chen G.Z."/>
            <person name="Huang M.Z."/>
            <person name="Huang L."/>
            <person name="Peng D.H."/>
            <person name="Luo Y.B."/>
            <person name="Zou S.Q."/>
            <person name="Chen S.P."/>
            <person name="Lan S."/>
            <person name="Tsai W.C."/>
            <person name="Van de Peer Y."/>
            <person name="Liu Z.J."/>
        </authorList>
    </citation>
    <scope>NUCLEOTIDE SEQUENCE [LARGE SCALE GENOMIC DNA]</scope>
    <source>
        <strain evidence="9">Lor287</strain>
    </source>
</reference>
<protein>
    <recommendedName>
        <fullName evidence="8">FAD-binding PCMH-type domain-containing protein</fullName>
    </recommendedName>
</protein>
<dbReference type="InterPro" id="IPR016169">
    <property type="entry name" value="FAD-bd_PCMH_sub2"/>
</dbReference>
<dbReference type="InterPro" id="IPR012951">
    <property type="entry name" value="BBE"/>
</dbReference>
<keyword evidence="6" id="KW-0325">Glycoprotein</keyword>
<dbReference type="EMBL" id="JBBWWQ010000014">
    <property type="protein sequence ID" value="KAK8930615.1"/>
    <property type="molecule type" value="Genomic_DNA"/>
</dbReference>
<gene>
    <name evidence="9" type="ORF">KSP39_PZI016793</name>
</gene>
<dbReference type="InterPro" id="IPR016166">
    <property type="entry name" value="FAD-bd_PCMH"/>
</dbReference>
<comment type="cofactor">
    <cofactor evidence="1">
        <name>FAD</name>
        <dbReference type="ChEBI" id="CHEBI:57692"/>
    </cofactor>
</comment>